<name>C1GMF1_PARBD</name>
<dbReference type="Gene3D" id="3.40.50.1000">
    <property type="entry name" value="HAD superfamily/HAD-like"/>
    <property type="match status" value="1"/>
</dbReference>
<dbReference type="Proteomes" id="UP000001628">
    <property type="component" value="Unassembled WGS sequence"/>
</dbReference>
<dbReference type="STRING" id="502780.C1GMF1"/>
<dbReference type="SUPFAM" id="SSF56784">
    <property type="entry name" value="HAD-like"/>
    <property type="match status" value="1"/>
</dbReference>
<dbReference type="EMBL" id="KN275974">
    <property type="protein sequence ID" value="EEH43617.2"/>
    <property type="molecule type" value="Genomic_DNA"/>
</dbReference>
<reference evidence="1 2" key="1">
    <citation type="journal article" date="2011" name="PLoS Genet.">
        <title>Comparative genomic analysis of human fungal pathogens causing paracoccidioidomycosis.</title>
        <authorList>
            <person name="Desjardins C.A."/>
            <person name="Champion M.D."/>
            <person name="Holder J.W."/>
            <person name="Muszewska A."/>
            <person name="Goldberg J."/>
            <person name="Bailao A.M."/>
            <person name="Brigido M.M."/>
            <person name="Ferreira M.E."/>
            <person name="Garcia A.M."/>
            <person name="Grynberg M."/>
            <person name="Gujja S."/>
            <person name="Heiman D.I."/>
            <person name="Henn M.R."/>
            <person name="Kodira C.D."/>
            <person name="Leon-Narvaez H."/>
            <person name="Longo L.V."/>
            <person name="Ma L.J."/>
            <person name="Malavazi I."/>
            <person name="Matsuo A.L."/>
            <person name="Morais F.V."/>
            <person name="Pereira M."/>
            <person name="Rodriguez-Brito S."/>
            <person name="Sakthikumar S."/>
            <person name="Salem-Izacc S.M."/>
            <person name="Sykes S.M."/>
            <person name="Teixeira M.M."/>
            <person name="Vallejo M.C."/>
            <person name="Walter M.E."/>
            <person name="Yandava C."/>
            <person name="Young S."/>
            <person name="Zeng Q."/>
            <person name="Zucker J."/>
            <person name="Felipe M.S."/>
            <person name="Goldman G.H."/>
            <person name="Haas B.J."/>
            <person name="McEwen J.G."/>
            <person name="Nino-Vega G."/>
            <person name="Puccia R."/>
            <person name="San-Blas G."/>
            <person name="Soares C.M."/>
            <person name="Birren B.W."/>
            <person name="Cuomo C.A."/>
        </authorList>
    </citation>
    <scope>NUCLEOTIDE SEQUENCE [LARGE SCALE GENOMIC DNA]</scope>
    <source>
        <strain evidence="1 2">Pb18</strain>
    </source>
</reference>
<dbReference type="GeneID" id="22586727"/>
<evidence type="ECO:0000313" key="2">
    <source>
        <dbReference type="Proteomes" id="UP000001628"/>
    </source>
</evidence>
<dbReference type="PANTHER" id="PTHR28181">
    <property type="entry name" value="UPF0655 PROTEIN YCR015C"/>
    <property type="match status" value="1"/>
</dbReference>
<dbReference type="InterPro" id="IPR036412">
    <property type="entry name" value="HAD-like_sf"/>
</dbReference>
<sequence length="121" mass="13629">MLDSVKPFNECIRILLESVQLDPHFVEFYDWSKLLGHEPDNIQIVANEVASRDGKDIHFEGGWHIAYHDDSDFGHDKSLAIKPYAALSANERPILLYAGDGVTDLSSASQTGSTLRQERTW</sequence>
<dbReference type="OrthoDB" id="10014216at2759"/>
<accession>C1GMF1</accession>
<gene>
    <name evidence="1" type="ORF">PADG_08437</name>
</gene>
<dbReference type="HOGENOM" id="CLU_165639_0_0_1"/>
<dbReference type="KEGG" id="pbn:PADG_08437"/>
<proteinExistence type="predicted"/>
<dbReference type="PANTHER" id="PTHR28181:SF2">
    <property type="entry name" value="PHOSPHORIC MONOESTER HYDROLASE"/>
    <property type="match status" value="1"/>
</dbReference>
<dbReference type="eggNOG" id="ENOG502QRU0">
    <property type="taxonomic scope" value="Eukaryota"/>
</dbReference>
<evidence type="ECO:0008006" key="3">
    <source>
        <dbReference type="Google" id="ProtNLM"/>
    </source>
</evidence>
<dbReference type="AlphaFoldDB" id="C1GMF1"/>
<keyword evidence="2" id="KW-1185">Reference proteome</keyword>
<evidence type="ECO:0000313" key="1">
    <source>
        <dbReference type="EMBL" id="EEH43617.2"/>
    </source>
</evidence>
<protein>
    <recommendedName>
        <fullName evidence="3">Phosphoserine phosphatase</fullName>
    </recommendedName>
</protein>
<dbReference type="VEuPathDB" id="FungiDB:PADG_08437"/>
<dbReference type="RefSeq" id="XP_010763772.1">
    <property type="nucleotide sequence ID" value="XM_010765470.1"/>
</dbReference>
<dbReference type="FunCoup" id="C1GMF1">
    <property type="interactions" value="27"/>
</dbReference>
<dbReference type="InParanoid" id="C1GMF1"/>
<organism evidence="1 2">
    <name type="scientific">Paracoccidioides brasiliensis (strain Pb18)</name>
    <dbReference type="NCBI Taxonomy" id="502780"/>
    <lineage>
        <taxon>Eukaryota</taxon>
        <taxon>Fungi</taxon>
        <taxon>Dikarya</taxon>
        <taxon>Ascomycota</taxon>
        <taxon>Pezizomycotina</taxon>
        <taxon>Eurotiomycetes</taxon>
        <taxon>Eurotiomycetidae</taxon>
        <taxon>Onygenales</taxon>
        <taxon>Ajellomycetaceae</taxon>
        <taxon>Paracoccidioides</taxon>
    </lineage>
</organism>
<dbReference type="InterPro" id="IPR050849">
    <property type="entry name" value="HAD-like_hydrolase_phosphatase"/>
</dbReference>
<dbReference type="InterPro" id="IPR023214">
    <property type="entry name" value="HAD_sf"/>
</dbReference>